<dbReference type="RefSeq" id="WP_044920757.1">
    <property type="nucleotide sequence ID" value="NZ_CYXT01000051.1"/>
</dbReference>
<name>A0A173V3R5_ANAHA</name>
<evidence type="ECO:0000259" key="1">
    <source>
        <dbReference type="Pfam" id="PF18431"/>
    </source>
</evidence>
<protein>
    <recommendedName>
        <fullName evidence="1">Bacterial CdiA-CT RNAse A domain-containing protein</fullName>
    </recommendedName>
</protein>
<evidence type="ECO:0000313" key="2">
    <source>
        <dbReference type="EMBL" id="CUN20508.1"/>
    </source>
</evidence>
<sequence>MTVKEVIDQIHDNELYFDIHEAKGHAIKEHAISKEALVPKILSMHRPAPGNIKMATRFLSKENALYWIRRTVAENYQEIKNWIKKDVEAYIELSISSELITGEGIAFHTDWKNIFSVHSVVVVLHRDRNNLFYVKTAYPIAGFDDVDDILDAMEEYDS</sequence>
<evidence type="ECO:0000313" key="3">
    <source>
        <dbReference type="Proteomes" id="UP000095598"/>
    </source>
</evidence>
<dbReference type="InterPro" id="IPR041436">
    <property type="entry name" value="RNAse_A_bac"/>
</dbReference>
<reference evidence="2 3" key="1">
    <citation type="submission" date="2015-09" db="EMBL/GenBank/DDBJ databases">
        <authorList>
            <consortium name="Pathogen Informatics"/>
        </authorList>
    </citation>
    <scope>NUCLEOTIDE SEQUENCE [LARGE SCALE GENOMIC DNA]</scope>
    <source>
        <strain evidence="2 3">2789STDY5608868</strain>
    </source>
</reference>
<dbReference type="EMBL" id="CYXT01000051">
    <property type="protein sequence ID" value="CUN20508.1"/>
    <property type="molecule type" value="Genomic_DNA"/>
</dbReference>
<proteinExistence type="predicted"/>
<dbReference type="Pfam" id="PF18431">
    <property type="entry name" value="RNAse_A_bac"/>
    <property type="match status" value="1"/>
</dbReference>
<accession>A0A173V3R5</accession>
<feature type="domain" description="Bacterial CdiA-CT RNAse A" evidence="1">
    <location>
        <begin position="24"/>
        <end position="139"/>
    </location>
</feature>
<organism evidence="2 3">
    <name type="scientific">Anaerostipes hadrus</name>
    <dbReference type="NCBI Taxonomy" id="649756"/>
    <lineage>
        <taxon>Bacteria</taxon>
        <taxon>Bacillati</taxon>
        <taxon>Bacillota</taxon>
        <taxon>Clostridia</taxon>
        <taxon>Lachnospirales</taxon>
        <taxon>Lachnospiraceae</taxon>
        <taxon>Anaerostipes</taxon>
    </lineage>
</organism>
<dbReference type="AlphaFoldDB" id="A0A173V3R5"/>
<gene>
    <name evidence="2" type="ORF">ERS852425_03314</name>
</gene>
<dbReference type="Proteomes" id="UP000095598">
    <property type="component" value="Unassembled WGS sequence"/>
</dbReference>